<keyword evidence="4 7" id="KW-1133">Transmembrane helix</keyword>
<dbReference type="EMBL" id="CAJNOR010002487">
    <property type="protein sequence ID" value="CAF1301120.1"/>
    <property type="molecule type" value="Genomic_DNA"/>
</dbReference>
<evidence type="ECO:0000313" key="9">
    <source>
        <dbReference type="EMBL" id="CAF1484243.1"/>
    </source>
</evidence>
<reference evidence="9" key="1">
    <citation type="submission" date="2021-02" db="EMBL/GenBank/DDBJ databases">
        <authorList>
            <person name="Nowell W R."/>
        </authorList>
    </citation>
    <scope>NUCLEOTIDE SEQUENCE</scope>
</reference>
<gene>
    <name evidence="9" type="ORF">EDS130_LOCUS41624</name>
    <name evidence="8" type="ORF">XAT740_LOCUS28868</name>
</gene>
<evidence type="ECO:0000313" key="10">
    <source>
        <dbReference type="Proteomes" id="UP000663828"/>
    </source>
</evidence>
<evidence type="ECO:0000313" key="11">
    <source>
        <dbReference type="Proteomes" id="UP000663852"/>
    </source>
</evidence>
<keyword evidence="10" id="KW-1185">Reference proteome</keyword>
<proteinExistence type="inferred from homology"/>
<feature type="region of interest" description="Disordered" evidence="6">
    <location>
        <begin position="1"/>
        <end position="24"/>
    </location>
</feature>
<evidence type="ECO:0000256" key="2">
    <source>
        <dbReference type="ARBA" id="ARBA00006843"/>
    </source>
</evidence>
<accession>A0A815RY49</accession>
<dbReference type="Proteomes" id="UP000663852">
    <property type="component" value="Unassembled WGS sequence"/>
</dbReference>
<protein>
    <submittedName>
        <fullName evidence="9">Uncharacterized protein</fullName>
    </submittedName>
</protein>
<dbReference type="InterPro" id="IPR051517">
    <property type="entry name" value="IFITM_antiviral_protein"/>
</dbReference>
<keyword evidence="5 7" id="KW-0472">Membrane</keyword>
<comment type="similarity">
    <text evidence="2">Belongs to the CD225/Dispanin family.</text>
</comment>
<sequence length="145" mass="15983">MATLNLPPTYPESAKPAVGQPSSSMAGVQNAQQLPTYPVAQSYIVHHPVYFVDPTITQIRDWLPWSIINMFIGGILLGLIPLSFSIICRNHKRSNNASSARTMSTLALVFNILITLIGLALWITLIVLLVQANRVITTCLTYPYC</sequence>
<dbReference type="OrthoDB" id="10326452at2759"/>
<name>A0A815RY49_ADIRI</name>
<dbReference type="PANTHER" id="PTHR13999:SF10">
    <property type="entry name" value="INTERFERON-INDUCED TRANSMEMBRANE PROTEIN 5"/>
    <property type="match status" value="1"/>
</dbReference>
<evidence type="ECO:0000256" key="7">
    <source>
        <dbReference type="SAM" id="Phobius"/>
    </source>
</evidence>
<organism evidence="9 11">
    <name type="scientific">Adineta ricciae</name>
    <name type="common">Rotifer</name>
    <dbReference type="NCBI Taxonomy" id="249248"/>
    <lineage>
        <taxon>Eukaryota</taxon>
        <taxon>Metazoa</taxon>
        <taxon>Spiralia</taxon>
        <taxon>Gnathifera</taxon>
        <taxon>Rotifera</taxon>
        <taxon>Eurotatoria</taxon>
        <taxon>Bdelloidea</taxon>
        <taxon>Adinetida</taxon>
        <taxon>Adinetidae</taxon>
        <taxon>Adineta</taxon>
    </lineage>
</organism>
<evidence type="ECO:0000256" key="6">
    <source>
        <dbReference type="SAM" id="MobiDB-lite"/>
    </source>
</evidence>
<comment type="subcellular location">
    <subcellularLocation>
        <location evidence="1">Membrane</location>
    </subcellularLocation>
</comment>
<keyword evidence="3 7" id="KW-0812">Transmembrane</keyword>
<dbReference type="AlphaFoldDB" id="A0A815RY49"/>
<comment type="caution">
    <text evidence="9">The sequence shown here is derived from an EMBL/GenBank/DDBJ whole genome shotgun (WGS) entry which is preliminary data.</text>
</comment>
<dbReference type="GO" id="GO:0005886">
    <property type="term" value="C:plasma membrane"/>
    <property type="evidence" value="ECO:0007669"/>
    <property type="project" value="TreeGrafter"/>
</dbReference>
<dbReference type="Pfam" id="PF04505">
    <property type="entry name" value="CD225"/>
    <property type="match status" value="1"/>
</dbReference>
<dbReference type="InterPro" id="IPR007593">
    <property type="entry name" value="CD225/Dispanin_fam"/>
</dbReference>
<feature type="transmembrane region" description="Helical" evidence="7">
    <location>
        <begin position="62"/>
        <end position="87"/>
    </location>
</feature>
<evidence type="ECO:0000256" key="1">
    <source>
        <dbReference type="ARBA" id="ARBA00004370"/>
    </source>
</evidence>
<dbReference type="EMBL" id="CAJNOJ010000558">
    <property type="protein sequence ID" value="CAF1484243.1"/>
    <property type="molecule type" value="Genomic_DNA"/>
</dbReference>
<dbReference type="PANTHER" id="PTHR13999">
    <property type="entry name" value="INTERFERON INDUCIBLE TRANSMEMBRANE PROTEIN"/>
    <property type="match status" value="1"/>
</dbReference>
<evidence type="ECO:0000256" key="4">
    <source>
        <dbReference type="ARBA" id="ARBA00022989"/>
    </source>
</evidence>
<evidence type="ECO:0000256" key="3">
    <source>
        <dbReference type="ARBA" id="ARBA00022692"/>
    </source>
</evidence>
<evidence type="ECO:0000313" key="8">
    <source>
        <dbReference type="EMBL" id="CAF1301120.1"/>
    </source>
</evidence>
<evidence type="ECO:0000256" key="5">
    <source>
        <dbReference type="ARBA" id="ARBA00023136"/>
    </source>
</evidence>
<feature type="transmembrane region" description="Helical" evidence="7">
    <location>
        <begin position="108"/>
        <end position="130"/>
    </location>
</feature>
<dbReference type="Proteomes" id="UP000663828">
    <property type="component" value="Unassembled WGS sequence"/>
</dbReference>